<dbReference type="InterPro" id="IPR036168">
    <property type="entry name" value="AP2_Mu_C_sf"/>
</dbReference>
<dbReference type="PROSITE" id="PS51072">
    <property type="entry name" value="MHD"/>
    <property type="match status" value="1"/>
</dbReference>
<keyword evidence="6 11" id="KW-0931">ER-Golgi transport</keyword>
<dbReference type="GO" id="GO:0030126">
    <property type="term" value="C:COPI vesicle coat"/>
    <property type="evidence" value="ECO:0007669"/>
    <property type="project" value="UniProtKB-UniRule"/>
</dbReference>
<dbReference type="VEuPathDB" id="PiroplasmaDB:BOVATA_032380"/>
<comment type="function">
    <text evidence="11">The coatomer is a cytosolic protein complex that binds to dilysine motifs and reversibly associates with Golgi non-clathrin-coated vesicles, which further mediate biosynthetic protein transport from the ER, via the Golgi up to the trans Golgi network.</text>
</comment>
<name>A0A2H6KFH8_9APIC</name>
<dbReference type="GO" id="GO:0015031">
    <property type="term" value="P:protein transport"/>
    <property type="evidence" value="ECO:0007669"/>
    <property type="project" value="UniProtKB-KW"/>
</dbReference>
<dbReference type="GO" id="GO:0051645">
    <property type="term" value="P:Golgi localization"/>
    <property type="evidence" value="ECO:0007669"/>
    <property type="project" value="TreeGrafter"/>
</dbReference>
<keyword evidence="9 11" id="KW-0472">Membrane</keyword>
<dbReference type="SUPFAM" id="SSF64356">
    <property type="entry name" value="SNARE-like"/>
    <property type="match status" value="1"/>
</dbReference>
<keyword evidence="4 11" id="KW-0813">Transport</keyword>
<evidence type="ECO:0000256" key="6">
    <source>
        <dbReference type="ARBA" id="ARBA00022892"/>
    </source>
</evidence>
<evidence type="ECO:0000256" key="1">
    <source>
        <dbReference type="ARBA" id="ARBA00004255"/>
    </source>
</evidence>
<keyword evidence="5 11" id="KW-0963">Cytoplasm</keyword>
<dbReference type="CDD" id="cd14830">
    <property type="entry name" value="Delta_COP_N"/>
    <property type="match status" value="1"/>
</dbReference>
<comment type="subunit">
    <text evidence="3 11">Oligomeric complex that consists of at least the alpha, beta, beta', gamma, delta, epsilon and zeta subunits.</text>
</comment>
<evidence type="ECO:0000256" key="10">
    <source>
        <dbReference type="ARBA" id="ARBA00023329"/>
    </source>
</evidence>
<dbReference type="GO" id="GO:0006888">
    <property type="term" value="P:endoplasmic reticulum to Golgi vesicle-mediated transport"/>
    <property type="evidence" value="ECO:0007669"/>
    <property type="project" value="TreeGrafter"/>
</dbReference>
<dbReference type="InterPro" id="IPR028565">
    <property type="entry name" value="MHD"/>
</dbReference>
<keyword evidence="8 11" id="KW-0333">Golgi apparatus</keyword>
<dbReference type="FunFam" id="3.30.450.60:FF:000003">
    <property type="entry name" value="Coatomer subunit delta"/>
    <property type="match status" value="1"/>
</dbReference>
<keyword evidence="7 11" id="KW-0653">Protein transport</keyword>
<evidence type="ECO:0000256" key="5">
    <source>
        <dbReference type="ARBA" id="ARBA00022490"/>
    </source>
</evidence>
<evidence type="ECO:0000256" key="8">
    <source>
        <dbReference type="ARBA" id="ARBA00023034"/>
    </source>
</evidence>
<feature type="domain" description="MHD" evidence="12">
    <location>
        <begin position="251"/>
        <end position="504"/>
    </location>
</feature>
<evidence type="ECO:0000313" key="14">
    <source>
        <dbReference type="Proteomes" id="UP000236319"/>
    </source>
</evidence>
<evidence type="ECO:0000256" key="9">
    <source>
        <dbReference type="ARBA" id="ARBA00023136"/>
    </source>
</evidence>
<dbReference type="SUPFAM" id="SSF49447">
    <property type="entry name" value="Second domain of Mu2 adaptin subunit (ap50) of ap2 adaptor"/>
    <property type="match status" value="1"/>
</dbReference>
<dbReference type="GeneID" id="39875515"/>
<sequence length="1013" mass="116299">MDIISTGIASKKRVLLSRQHCDVKKGDLETGLSNFSRLLEKQKGDHTFVETEKCRFVYQPVDEYYVFVMTSLDSNIVRDIGVVKTLAEILQVIVQPKINEAAIQENLFELIFYMDELISNNKPEDLTLDQIKDYILMDSQEEKKHNMIQTTKEKEEKERRKQIAAKLEKRKQLDHNFMDTITEMPPFTAQPMDEYKSATPMAETVMTPSGMKLSIQRPTTGMSSLGLNAMRHSPPPKSARDEESINILDAEAPAVIQIIESCSGNIHLEGDIDVLNIQGELVMTAFEDSARSAALEVSGNPEIKMRYHPSLDKQMASKNIIEQQTAQQTYNIGHSTALVKWRHKTSEEQYFPISLSCWPNTNAGETTVTVEIQNSSDSVLEALNFEVMDSRYNQIVVHTNELGGVERKPDAVNWVIDRFEPQQVGKLEFTTKGDLNSILPFTLVAKSSTSITHFKDGEVRIPQVARRRAFTCNILKAATAKPAYADPADILHRLEVIAANQDFGEVKSLFLDIFRWFAFKKNDFIKHELFQHIRRRFMESHFFFGRVYSRVLRRHFKFSRCYPDQKHLSLANHYVRWINGGIPLEEQCMTFLISRSGLRVHPLLIDRIAAIVNTHDNVDVLNAIFKDFEGGSNDLMLDTRIADRHPINSEAALWLYRWLDTTDDARTTALLERITRSQLYDANDSECEDLKLVERMRYCSEKVVSCVPGVFEQIYKLFQRLRCLQEHEKDVGERRALTGNLTLSRDELFSINMLYKLKQFESHRDVGQLLRGLFSMIKYLNSKVAEQSSTSESSEFISYFKQHVCVPYLRSVMRAAAYDRSSLLRMKGVVDLLETGAKWRKYTPYCSGSMLRSLMYYGMNNFCSMFNYNKSPPNKANDTFAILSSGDHYYLYRNSDDRIVASNDNLTMDLWNVGKRSHFNGPVQCHLVIRSYNVSFEDDIQRIVEQAKNNVSAKIGVNLEFDHIVNLHLPRYVDVTPIRAFDPNLLQESNSGLIEHPIHKFISIVVDPQVATK</sequence>
<dbReference type="EMBL" id="BDSA01000003">
    <property type="protein sequence ID" value="GBE61745.1"/>
    <property type="molecule type" value="Genomic_DNA"/>
</dbReference>
<evidence type="ECO:0000256" key="11">
    <source>
        <dbReference type="RuleBase" id="RU366052"/>
    </source>
</evidence>
<dbReference type="PANTHER" id="PTHR10121:SF0">
    <property type="entry name" value="COATOMER SUBUNIT DELTA"/>
    <property type="match status" value="1"/>
</dbReference>
<protein>
    <recommendedName>
        <fullName evidence="11">Coatomer subunit delta</fullName>
    </recommendedName>
</protein>
<dbReference type="GO" id="GO:0000139">
    <property type="term" value="C:Golgi membrane"/>
    <property type="evidence" value="ECO:0007669"/>
    <property type="project" value="UniProtKB-SubCell"/>
</dbReference>
<comment type="similarity">
    <text evidence="2 11">Belongs to the adaptor complexes medium subunit family. Delta-COP subfamily.</text>
</comment>
<evidence type="ECO:0000313" key="13">
    <source>
        <dbReference type="EMBL" id="GBE61745.1"/>
    </source>
</evidence>
<dbReference type="RefSeq" id="XP_028867988.1">
    <property type="nucleotide sequence ID" value="XM_029012155.1"/>
</dbReference>
<dbReference type="InterPro" id="IPR011012">
    <property type="entry name" value="Longin-like_dom_sf"/>
</dbReference>
<keyword evidence="10" id="KW-0968">Cytoplasmic vesicle</keyword>
<dbReference type="CDD" id="cd09254">
    <property type="entry name" value="AP_delta-COPI_MHD"/>
    <property type="match status" value="1"/>
</dbReference>
<dbReference type="Gene3D" id="3.30.450.60">
    <property type="match status" value="1"/>
</dbReference>
<evidence type="ECO:0000256" key="2">
    <source>
        <dbReference type="ARBA" id="ARBA00010516"/>
    </source>
</evidence>
<evidence type="ECO:0000256" key="3">
    <source>
        <dbReference type="ARBA" id="ARBA00011775"/>
    </source>
</evidence>
<organism evidence="13 14">
    <name type="scientific">Babesia ovata</name>
    <dbReference type="NCBI Taxonomy" id="189622"/>
    <lineage>
        <taxon>Eukaryota</taxon>
        <taxon>Sar</taxon>
        <taxon>Alveolata</taxon>
        <taxon>Apicomplexa</taxon>
        <taxon>Aconoidasida</taxon>
        <taxon>Piroplasmida</taxon>
        <taxon>Babesiidae</taxon>
        <taxon>Babesia</taxon>
    </lineage>
</organism>
<dbReference type="AlphaFoldDB" id="A0A2H6KFH8"/>
<keyword evidence="14" id="KW-1185">Reference proteome</keyword>
<comment type="caution">
    <text evidence="13">The sequence shown here is derived from an EMBL/GenBank/DDBJ whole genome shotgun (WGS) entry which is preliminary data.</text>
</comment>
<evidence type="ECO:0000256" key="4">
    <source>
        <dbReference type="ARBA" id="ARBA00022448"/>
    </source>
</evidence>
<proteinExistence type="inferred from homology"/>
<evidence type="ECO:0000259" key="12">
    <source>
        <dbReference type="PROSITE" id="PS51072"/>
    </source>
</evidence>
<comment type="subcellular location">
    <subcellularLocation>
        <location evidence="11">Cytoplasm</location>
    </subcellularLocation>
    <subcellularLocation>
        <location evidence="1 11">Golgi apparatus membrane</location>
        <topology evidence="1 11">Peripheral membrane protein</topology>
        <orientation evidence="1 11">Cytoplasmic side</orientation>
    </subcellularLocation>
    <subcellularLocation>
        <location evidence="11">Cytoplasmic vesicle</location>
        <location evidence="11">COPI-coated vesicle membrane</location>
        <topology evidence="11">Peripheral membrane protein</topology>
        <orientation evidence="11">Cytoplasmic side</orientation>
    </subcellularLocation>
</comment>
<gene>
    <name evidence="13" type="ORF">BOVATA_032380</name>
</gene>
<dbReference type="InterPro" id="IPR027059">
    <property type="entry name" value="Coatomer_dsu"/>
</dbReference>
<reference evidence="13 14" key="1">
    <citation type="journal article" date="2017" name="BMC Genomics">
        <title>Whole-genome assembly of Babesia ovata and comparative genomics between closely related pathogens.</title>
        <authorList>
            <person name="Yamagishi J."/>
            <person name="Asada M."/>
            <person name="Hakimi H."/>
            <person name="Tanaka T.Q."/>
            <person name="Sugimoto C."/>
            <person name="Kawazu S."/>
        </authorList>
    </citation>
    <scope>NUCLEOTIDE SEQUENCE [LARGE SCALE GENOMIC DNA]</scope>
    <source>
        <strain evidence="13 14">Miyake</strain>
    </source>
</reference>
<dbReference type="Proteomes" id="UP000236319">
    <property type="component" value="Unassembled WGS sequence"/>
</dbReference>
<dbReference type="OrthoDB" id="10266042at2759"/>
<accession>A0A2H6KFH8</accession>
<evidence type="ECO:0000256" key="7">
    <source>
        <dbReference type="ARBA" id="ARBA00022927"/>
    </source>
</evidence>
<dbReference type="PANTHER" id="PTHR10121">
    <property type="entry name" value="COATOMER SUBUNIT DELTA"/>
    <property type="match status" value="1"/>
</dbReference>
<dbReference type="GO" id="GO:0006890">
    <property type="term" value="P:retrograde vesicle-mediated transport, Golgi to endoplasmic reticulum"/>
    <property type="evidence" value="ECO:0007669"/>
    <property type="project" value="UniProtKB-UniRule"/>
</dbReference>